<protein>
    <submittedName>
        <fullName evidence="2">Retrotrans_gag domain-containing protein</fullName>
    </submittedName>
</protein>
<evidence type="ECO:0000313" key="3">
    <source>
        <dbReference type="Proteomes" id="UP000001940"/>
    </source>
</evidence>
<dbReference type="RefSeq" id="NP_497152.1">
    <property type="nucleotide sequence ID" value="NM_064751.4"/>
</dbReference>
<sequence length="284" mass="32689">MSSNENSDDVPEQRQIVRRSRVYNPRDPSSPEPPYDPYPPGIHAQAGCATRPISAHIVPQALIEPIRLHREEDELAGTSSCRPVPQCDFNLESDRWEEDQLENPQIKSQWKGSETRPVANFARRQQRVLRTDWKHVDVQITVWEELKKVLEAAEIVDVTLNMMKTLNPDTKAMWLLKFHTTSLTEYLEDFESRAEYFNEMLLELDGIHPDLFTECSNYISQLKDVTHSRELQAVQVHLPKAVKNSDAQKVRFYLQLAGEAKKDIAVVLNNNKVKTLLIDNGFTL</sequence>
<organism evidence="2 3">
    <name type="scientific">Caenorhabditis elegans</name>
    <dbReference type="NCBI Taxonomy" id="6239"/>
    <lineage>
        <taxon>Eukaryota</taxon>
        <taxon>Metazoa</taxon>
        <taxon>Ecdysozoa</taxon>
        <taxon>Nematoda</taxon>
        <taxon>Chromadorea</taxon>
        <taxon>Rhabditida</taxon>
        <taxon>Rhabditina</taxon>
        <taxon>Rhabditomorpha</taxon>
        <taxon>Rhabditoidea</taxon>
        <taxon>Rhabditidae</taxon>
        <taxon>Peloderinae</taxon>
        <taxon>Caenorhabditis</taxon>
    </lineage>
</organism>
<dbReference type="FunCoup" id="Q9TZB2">
    <property type="interactions" value="2"/>
</dbReference>
<dbReference type="AlphaFoldDB" id="Q9TZB2"/>
<dbReference type="PeptideAtlas" id="Q9TZB2"/>
<reference evidence="2 3" key="1">
    <citation type="journal article" date="1998" name="Science">
        <title>Genome sequence of the nematode C. elegans: a platform for investigating biology.</title>
        <authorList>
            <consortium name="The C. elegans sequencing consortium"/>
            <person name="Sulson J.E."/>
            <person name="Waterston R."/>
        </authorList>
    </citation>
    <scope>NUCLEOTIDE SEQUENCE [LARGE SCALE GENOMIC DNA]</scope>
    <source>
        <strain evidence="2 3">Bristol N2</strain>
    </source>
</reference>
<feature type="compositionally biased region" description="Acidic residues" evidence="1">
    <location>
        <begin position="1"/>
        <end position="10"/>
    </location>
</feature>
<dbReference type="UCSC" id="C29F9.1">
    <property type="organism name" value="c. elegans"/>
</dbReference>
<dbReference type="InParanoid" id="Q9TZB2"/>
<name>Q9TZB2_CAEEL</name>
<feature type="compositionally biased region" description="Pro residues" evidence="1">
    <location>
        <begin position="28"/>
        <end position="40"/>
    </location>
</feature>
<dbReference type="KEGG" id="cel:CELE_C29F9.1"/>
<evidence type="ECO:0000256" key="1">
    <source>
        <dbReference type="SAM" id="MobiDB-lite"/>
    </source>
</evidence>
<evidence type="ECO:0000313" key="2">
    <source>
        <dbReference type="EMBL" id="CCD66059.1"/>
    </source>
</evidence>
<dbReference type="GeneID" id="175180"/>
<dbReference type="HOGENOM" id="CLU_980820_0_0_1"/>
<feature type="region of interest" description="Disordered" evidence="1">
    <location>
        <begin position="1"/>
        <end position="46"/>
    </location>
</feature>
<dbReference type="Bgee" id="WBGene00016216">
    <property type="expression patterns" value="Expressed in pharyngeal muscle cell (C elegans) and 4 other cell types or tissues"/>
</dbReference>
<dbReference type="STRING" id="6239.C29F9.1.1"/>
<dbReference type="WormBase" id="C29F9.1">
    <property type="protein sequence ID" value="CE08449"/>
    <property type="gene ID" value="WBGene00016216"/>
    <property type="gene designation" value="pals-22"/>
</dbReference>
<dbReference type="CTD" id="175180"/>
<dbReference type="PIR" id="T33586">
    <property type="entry name" value="T33586"/>
</dbReference>
<accession>Q9TZB2</accession>
<gene>
    <name evidence="2 4" type="primary">pals-22</name>
    <name evidence="4" type="ORF">C29F9.1</name>
    <name evidence="2" type="ORF">CELE_C29F9.1</name>
</gene>
<dbReference type="Proteomes" id="UP000001940">
    <property type="component" value="Chromosome III"/>
</dbReference>
<proteinExistence type="predicted"/>
<dbReference type="EMBL" id="BX284603">
    <property type="protein sequence ID" value="CCD66059.1"/>
    <property type="molecule type" value="Genomic_DNA"/>
</dbReference>
<dbReference type="AGR" id="WB:WBGene00016216"/>
<evidence type="ECO:0000313" key="4">
    <source>
        <dbReference type="WormBase" id="C29F9.1"/>
    </source>
</evidence>
<keyword evidence="3" id="KW-1185">Reference proteome</keyword>
<dbReference type="PaxDb" id="6239-C29F9.1"/>